<dbReference type="FunFam" id="1.20.900.10:FF:000053">
    <property type="entry name" value="Rho guanyl nucleotide exchange factor, putative"/>
    <property type="match status" value="1"/>
</dbReference>
<feature type="region of interest" description="Disordered" evidence="2">
    <location>
        <begin position="116"/>
        <end position="142"/>
    </location>
</feature>
<name>A0A6G1LA81_9PEZI</name>
<dbReference type="PROSITE" id="PS51021">
    <property type="entry name" value="BAR"/>
    <property type="match status" value="1"/>
</dbReference>
<dbReference type="GO" id="GO:0031991">
    <property type="term" value="P:regulation of actomyosin contractile ring contraction"/>
    <property type="evidence" value="ECO:0007669"/>
    <property type="project" value="TreeGrafter"/>
</dbReference>
<dbReference type="SUPFAM" id="SSF48065">
    <property type="entry name" value="DBL homology domain (DH-domain)"/>
    <property type="match status" value="1"/>
</dbReference>
<feature type="domain" description="DH" evidence="3">
    <location>
        <begin position="38"/>
        <end position="259"/>
    </location>
</feature>
<dbReference type="CDD" id="cd00160">
    <property type="entry name" value="RhoGEF"/>
    <property type="match status" value="1"/>
</dbReference>
<dbReference type="PANTHER" id="PTHR22834">
    <property type="entry name" value="NUCLEAR FUSION PROTEIN FUS2"/>
    <property type="match status" value="1"/>
</dbReference>
<dbReference type="PROSITE" id="PS50010">
    <property type="entry name" value="DH_2"/>
    <property type="match status" value="1"/>
</dbReference>
<dbReference type="Pfam" id="PF03114">
    <property type="entry name" value="BAR"/>
    <property type="match status" value="1"/>
</dbReference>
<feature type="compositionally biased region" description="Low complexity" evidence="2">
    <location>
        <begin position="123"/>
        <end position="137"/>
    </location>
</feature>
<dbReference type="InterPro" id="IPR027267">
    <property type="entry name" value="AH/BAR_dom_sf"/>
</dbReference>
<dbReference type="SMART" id="SM00721">
    <property type="entry name" value="BAR"/>
    <property type="match status" value="1"/>
</dbReference>
<evidence type="ECO:0000313" key="6">
    <source>
        <dbReference type="Proteomes" id="UP000799436"/>
    </source>
</evidence>
<dbReference type="InterPro" id="IPR004148">
    <property type="entry name" value="BAR_dom"/>
</dbReference>
<dbReference type="Gene3D" id="1.20.1270.60">
    <property type="entry name" value="Arfaptin homology (AH) domain/BAR domain"/>
    <property type="match status" value="1"/>
</dbReference>
<feature type="domain" description="BAR" evidence="4">
    <location>
        <begin position="293"/>
        <end position="503"/>
    </location>
</feature>
<dbReference type="PANTHER" id="PTHR22834:SF20">
    <property type="entry name" value="SH3 DOMAIN-CONTAINING PROTEIN"/>
    <property type="match status" value="1"/>
</dbReference>
<dbReference type="SUPFAM" id="SSF103657">
    <property type="entry name" value="BAR/IMD domain-like"/>
    <property type="match status" value="1"/>
</dbReference>
<dbReference type="Gene3D" id="1.20.900.10">
    <property type="entry name" value="Dbl homology (DH) domain"/>
    <property type="match status" value="1"/>
</dbReference>
<proteinExistence type="predicted"/>
<accession>A0A6G1LA81</accession>
<sequence>MSSFAGSTRHSSVDNSNDGQARQAKAVSSNPDQKRLMKRRHIIKELVDTENTYHQDLKIIEDIYRATAADLLSAEDRKTLFGNCDEIERFSIHFYDELRKAVATVYVPPKGIRWGNKRGSYSTTQSDGTGQTSTNTDPVDEEKDRITSVGSCFLANLQRMDQVYGAYLKNHDAANQRLSALKSTSTVKCWLDECHNNASDITSAWDLDSLLVKPTQRVSKYPMLLQQLLETTPTSHPDHEALKTAAKDSIGMLTRINEAKKRADIVDQIINRKDKEEFRTGLAKAFGRRTEKLKERVGIAEAFQDVEFDELSHKFGGHFIRLQICMRDVQDYLHRIDKTIDQIVNCASAFEHFTDVMTGSLPEVEKKWRNYSQCIVEVANIAYPEHKAAVQKRVIQPMVTCIRLHEGPQNAINKRKKRIVDYAKCKSIEKRGERPDKKTLEASEMYEALNEQLKIELPQLYTLTAHLVQACLNCFLDIQQKWYNMWERKLRPVLEDCAMPTSIQQIEPAFQSDFSAIKNKLVALSICNGALLAD</sequence>
<dbReference type="Proteomes" id="UP000799436">
    <property type="component" value="Unassembled WGS sequence"/>
</dbReference>
<evidence type="ECO:0000259" key="3">
    <source>
        <dbReference type="PROSITE" id="PS50010"/>
    </source>
</evidence>
<reference evidence="5" key="1">
    <citation type="journal article" date="2020" name="Stud. Mycol.">
        <title>101 Dothideomycetes genomes: a test case for predicting lifestyles and emergence of pathogens.</title>
        <authorList>
            <person name="Haridas S."/>
            <person name="Albert R."/>
            <person name="Binder M."/>
            <person name="Bloem J."/>
            <person name="Labutti K."/>
            <person name="Salamov A."/>
            <person name="Andreopoulos B."/>
            <person name="Baker S."/>
            <person name="Barry K."/>
            <person name="Bills G."/>
            <person name="Bluhm B."/>
            <person name="Cannon C."/>
            <person name="Castanera R."/>
            <person name="Culley D."/>
            <person name="Daum C."/>
            <person name="Ezra D."/>
            <person name="Gonzalez J."/>
            <person name="Henrissat B."/>
            <person name="Kuo A."/>
            <person name="Liang C."/>
            <person name="Lipzen A."/>
            <person name="Lutzoni F."/>
            <person name="Magnuson J."/>
            <person name="Mondo S."/>
            <person name="Nolan M."/>
            <person name="Ohm R."/>
            <person name="Pangilinan J."/>
            <person name="Park H.-J."/>
            <person name="Ramirez L."/>
            <person name="Alfaro M."/>
            <person name="Sun H."/>
            <person name="Tritt A."/>
            <person name="Yoshinaga Y."/>
            <person name="Zwiers L.-H."/>
            <person name="Turgeon B."/>
            <person name="Goodwin S."/>
            <person name="Spatafora J."/>
            <person name="Crous P."/>
            <person name="Grigoriev I."/>
        </authorList>
    </citation>
    <scope>NUCLEOTIDE SEQUENCE</scope>
    <source>
        <strain evidence="5">CBS 116005</strain>
    </source>
</reference>
<feature type="region of interest" description="Disordered" evidence="2">
    <location>
        <begin position="1"/>
        <end position="35"/>
    </location>
</feature>
<evidence type="ECO:0000313" key="5">
    <source>
        <dbReference type="EMBL" id="KAF2769841.1"/>
    </source>
</evidence>
<evidence type="ECO:0000259" key="4">
    <source>
        <dbReference type="PROSITE" id="PS51021"/>
    </source>
</evidence>
<protein>
    <submittedName>
        <fullName evidence="5">Dbl homology domain-containing protein</fullName>
    </submittedName>
</protein>
<dbReference type="AlphaFoldDB" id="A0A6G1LA81"/>
<feature type="compositionally biased region" description="Polar residues" evidence="2">
    <location>
        <begin position="1"/>
        <end position="31"/>
    </location>
</feature>
<evidence type="ECO:0000256" key="1">
    <source>
        <dbReference type="ARBA" id="ARBA00022658"/>
    </source>
</evidence>
<dbReference type="InterPro" id="IPR051492">
    <property type="entry name" value="Dynamin-Rho_GEF"/>
</dbReference>
<dbReference type="GO" id="GO:0005737">
    <property type="term" value="C:cytoplasm"/>
    <property type="evidence" value="ECO:0007669"/>
    <property type="project" value="InterPro"/>
</dbReference>
<dbReference type="SMART" id="SM00325">
    <property type="entry name" value="RhoGEF"/>
    <property type="match status" value="1"/>
</dbReference>
<dbReference type="EMBL" id="ML995830">
    <property type="protein sequence ID" value="KAF2769841.1"/>
    <property type="molecule type" value="Genomic_DNA"/>
</dbReference>
<dbReference type="InterPro" id="IPR000219">
    <property type="entry name" value="DH_dom"/>
</dbReference>
<dbReference type="Pfam" id="PF00621">
    <property type="entry name" value="RhoGEF"/>
    <property type="match status" value="1"/>
</dbReference>
<dbReference type="InterPro" id="IPR035899">
    <property type="entry name" value="DBL_dom_sf"/>
</dbReference>
<keyword evidence="6" id="KW-1185">Reference proteome</keyword>
<gene>
    <name evidence="5" type="ORF">EJ03DRAFT_271555</name>
</gene>
<keyword evidence="1" id="KW-0344">Guanine-nucleotide releasing factor</keyword>
<dbReference type="GO" id="GO:0032955">
    <property type="term" value="P:regulation of division septum assembly"/>
    <property type="evidence" value="ECO:0007669"/>
    <property type="project" value="TreeGrafter"/>
</dbReference>
<dbReference type="CDD" id="cd07589">
    <property type="entry name" value="BAR_DNMBP"/>
    <property type="match status" value="1"/>
</dbReference>
<organism evidence="5 6">
    <name type="scientific">Teratosphaeria nubilosa</name>
    <dbReference type="NCBI Taxonomy" id="161662"/>
    <lineage>
        <taxon>Eukaryota</taxon>
        <taxon>Fungi</taxon>
        <taxon>Dikarya</taxon>
        <taxon>Ascomycota</taxon>
        <taxon>Pezizomycotina</taxon>
        <taxon>Dothideomycetes</taxon>
        <taxon>Dothideomycetidae</taxon>
        <taxon>Mycosphaerellales</taxon>
        <taxon>Teratosphaeriaceae</taxon>
        <taxon>Teratosphaeria</taxon>
    </lineage>
</organism>
<evidence type="ECO:0000256" key="2">
    <source>
        <dbReference type="SAM" id="MobiDB-lite"/>
    </source>
</evidence>
<dbReference type="GO" id="GO:0005085">
    <property type="term" value="F:guanyl-nucleotide exchange factor activity"/>
    <property type="evidence" value="ECO:0007669"/>
    <property type="project" value="UniProtKB-KW"/>
</dbReference>
<feature type="non-terminal residue" evidence="5">
    <location>
        <position position="534"/>
    </location>
</feature>
<dbReference type="OrthoDB" id="10256089at2759"/>